<dbReference type="SUPFAM" id="SSF47413">
    <property type="entry name" value="lambda repressor-like DNA-binding domains"/>
    <property type="match status" value="1"/>
</dbReference>
<evidence type="ECO:0000256" key="2">
    <source>
        <dbReference type="ARBA" id="ARBA00023125"/>
    </source>
</evidence>
<dbReference type="PRINTS" id="PR00036">
    <property type="entry name" value="HTHLACI"/>
</dbReference>
<dbReference type="InterPro" id="IPR046335">
    <property type="entry name" value="LacI/GalR-like_sensor"/>
</dbReference>
<evidence type="ECO:0000313" key="6">
    <source>
        <dbReference type="Proteomes" id="UP000193435"/>
    </source>
</evidence>
<evidence type="ECO:0000259" key="4">
    <source>
        <dbReference type="PROSITE" id="PS50932"/>
    </source>
</evidence>
<dbReference type="CDD" id="cd01392">
    <property type="entry name" value="HTH_LacI"/>
    <property type="match status" value="1"/>
</dbReference>
<organism evidence="5 6">
    <name type="scientific">Carnobacterium iners</name>
    <dbReference type="NCBI Taxonomy" id="1073423"/>
    <lineage>
        <taxon>Bacteria</taxon>
        <taxon>Bacillati</taxon>
        <taxon>Bacillota</taxon>
        <taxon>Bacilli</taxon>
        <taxon>Lactobacillales</taxon>
        <taxon>Carnobacteriaceae</taxon>
        <taxon>Carnobacterium</taxon>
    </lineage>
</organism>
<dbReference type="SMART" id="SM00354">
    <property type="entry name" value="HTH_LACI"/>
    <property type="match status" value="1"/>
</dbReference>
<dbReference type="STRING" id="1073423.SAMN04488700_1108"/>
<reference evidence="5 6" key="1">
    <citation type="submission" date="2017-04" db="EMBL/GenBank/DDBJ databases">
        <authorList>
            <person name="Afonso C.L."/>
            <person name="Miller P.J."/>
            <person name="Scott M.A."/>
            <person name="Spackman E."/>
            <person name="Goraichik I."/>
            <person name="Dimitrov K.M."/>
            <person name="Suarez D.L."/>
            <person name="Swayne D.E."/>
        </authorList>
    </citation>
    <scope>NUCLEOTIDE SEQUENCE [LARGE SCALE GENOMIC DNA]</scope>
    <source>
        <strain evidence="5 6">LMG26642</strain>
    </source>
</reference>
<evidence type="ECO:0000313" key="5">
    <source>
        <dbReference type="EMBL" id="SMH29872.1"/>
    </source>
</evidence>
<evidence type="ECO:0000256" key="1">
    <source>
        <dbReference type="ARBA" id="ARBA00023015"/>
    </source>
</evidence>
<dbReference type="CDD" id="cd01544">
    <property type="entry name" value="PBP1_GalR"/>
    <property type="match status" value="1"/>
</dbReference>
<name>A0A1X7N0L6_9LACT</name>
<dbReference type="PROSITE" id="PS00356">
    <property type="entry name" value="HTH_LACI_1"/>
    <property type="match status" value="1"/>
</dbReference>
<sequence>MATIKDIAEQARVSSATVSRVLNYDESLSVGDETKKRIFEAAGALNYTKYQNKKIEKQGKLAIVQWYTEQEELDDLYYLSIRLGVEKRAEEMDYDIIRIFQNTNFEMSPGIDGIIAIGKFSDIQVNKLTSWTENICFVDFDQLYRRLDSVVIDFEHAVNSVLDYFIANNYQSIGLIAGQENFGDKSKNIIDKRTIFFKNYMQQIGMYKEKYTFTGNFNVLSGQELMRKAIDNLKDDLPDAFFVSNDSMAIGCLRTLQEAGISVPERVSLIGFNDISLAKYIYPTLSTVKVYTELMGETGFDLWLDKLTTGRRVAKKITLSTDLLLRESTKPVI</sequence>
<dbReference type="GO" id="GO:0000976">
    <property type="term" value="F:transcription cis-regulatory region binding"/>
    <property type="evidence" value="ECO:0007669"/>
    <property type="project" value="TreeGrafter"/>
</dbReference>
<dbReference type="SUPFAM" id="SSF53822">
    <property type="entry name" value="Periplasmic binding protein-like I"/>
    <property type="match status" value="1"/>
</dbReference>
<dbReference type="PANTHER" id="PTHR30146">
    <property type="entry name" value="LACI-RELATED TRANSCRIPTIONAL REPRESSOR"/>
    <property type="match status" value="1"/>
</dbReference>
<keyword evidence="3" id="KW-0804">Transcription</keyword>
<feature type="domain" description="HTH lacI-type" evidence="4">
    <location>
        <begin position="2"/>
        <end position="48"/>
    </location>
</feature>
<dbReference type="OrthoDB" id="43195at2"/>
<dbReference type="PANTHER" id="PTHR30146:SF149">
    <property type="entry name" value="HTH-TYPE TRANSCRIPTIONAL REGULATOR EBGR"/>
    <property type="match status" value="1"/>
</dbReference>
<proteinExistence type="predicted"/>
<dbReference type="InterPro" id="IPR000843">
    <property type="entry name" value="HTH_LacI"/>
</dbReference>
<dbReference type="Gene3D" id="3.40.50.2300">
    <property type="match status" value="2"/>
</dbReference>
<dbReference type="Proteomes" id="UP000193435">
    <property type="component" value="Unassembled WGS sequence"/>
</dbReference>
<evidence type="ECO:0000256" key="3">
    <source>
        <dbReference type="ARBA" id="ARBA00023163"/>
    </source>
</evidence>
<dbReference type="PROSITE" id="PS50932">
    <property type="entry name" value="HTH_LACI_2"/>
    <property type="match status" value="1"/>
</dbReference>
<dbReference type="Pfam" id="PF13377">
    <property type="entry name" value="Peripla_BP_3"/>
    <property type="match status" value="1"/>
</dbReference>
<dbReference type="AlphaFoldDB" id="A0A1X7N0L6"/>
<dbReference type="Pfam" id="PF00356">
    <property type="entry name" value="LacI"/>
    <property type="match status" value="1"/>
</dbReference>
<dbReference type="Gene3D" id="1.10.260.40">
    <property type="entry name" value="lambda repressor-like DNA-binding domains"/>
    <property type="match status" value="1"/>
</dbReference>
<keyword evidence="1" id="KW-0805">Transcription regulation</keyword>
<accession>A0A1X7N0L6</accession>
<dbReference type="InterPro" id="IPR028082">
    <property type="entry name" value="Peripla_BP_I"/>
</dbReference>
<protein>
    <submittedName>
        <fullName evidence="5">Transcriptional regulator, LacI family</fullName>
    </submittedName>
</protein>
<dbReference type="EMBL" id="FXBJ01000002">
    <property type="protein sequence ID" value="SMH29872.1"/>
    <property type="molecule type" value="Genomic_DNA"/>
</dbReference>
<keyword evidence="2" id="KW-0238">DNA-binding</keyword>
<keyword evidence="6" id="KW-1185">Reference proteome</keyword>
<dbReference type="InterPro" id="IPR010982">
    <property type="entry name" value="Lambda_DNA-bd_dom_sf"/>
</dbReference>
<dbReference type="GO" id="GO:0003700">
    <property type="term" value="F:DNA-binding transcription factor activity"/>
    <property type="evidence" value="ECO:0007669"/>
    <property type="project" value="TreeGrafter"/>
</dbReference>
<dbReference type="RefSeq" id="WP_085559298.1">
    <property type="nucleotide sequence ID" value="NZ_FOAH01000001.1"/>
</dbReference>
<gene>
    <name evidence="5" type="ORF">SAMN04488700_1108</name>
</gene>